<dbReference type="Proteomes" id="UP000280307">
    <property type="component" value="Unassembled WGS sequence"/>
</dbReference>
<evidence type="ECO:0000256" key="1">
    <source>
        <dbReference type="ARBA" id="ARBA00022705"/>
    </source>
</evidence>
<proteinExistence type="predicted"/>
<dbReference type="GO" id="GO:0005829">
    <property type="term" value="C:cytosol"/>
    <property type="evidence" value="ECO:0007669"/>
    <property type="project" value="TreeGrafter"/>
</dbReference>
<keyword evidence="2" id="KW-0238">DNA-binding</keyword>
<evidence type="ECO:0000256" key="2">
    <source>
        <dbReference type="ARBA" id="ARBA00023125"/>
    </source>
</evidence>
<evidence type="ECO:0000259" key="3">
    <source>
        <dbReference type="Pfam" id="PF00772"/>
    </source>
</evidence>
<dbReference type="InterPro" id="IPR016136">
    <property type="entry name" value="DNA_helicase_N/primase_C"/>
</dbReference>
<evidence type="ECO:0000313" key="4">
    <source>
        <dbReference type="EMBL" id="RRR69157.1"/>
    </source>
</evidence>
<gene>
    <name evidence="4" type="ORF">EI684_16470</name>
</gene>
<keyword evidence="1" id="KW-0235">DNA replication</keyword>
<dbReference type="GO" id="GO:0003678">
    <property type="term" value="F:DNA helicase activity"/>
    <property type="evidence" value="ECO:0007669"/>
    <property type="project" value="InterPro"/>
</dbReference>
<name>A0A426TVC1_9CHLR</name>
<accession>A0A426TVC1</accession>
<dbReference type="InterPro" id="IPR007693">
    <property type="entry name" value="DNA_helicase_DnaB-like_N"/>
</dbReference>
<dbReference type="SUPFAM" id="SSF48024">
    <property type="entry name" value="N-terminal domain of DnaB helicase"/>
    <property type="match status" value="1"/>
</dbReference>
<dbReference type="GO" id="GO:0003677">
    <property type="term" value="F:DNA binding"/>
    <property type="evidence" value="ECO:0007669"/>
    <property type="project" value="UniProtKB-KW"/>
</dbReference>
<organism evidence="4 5">
    <name type="scientific">Candidatus Viridilinea halotolerans</name>
    <dbReference type="NCBI Taxonomy" id="2491704"/>
    <lineage>
        <taxon>Bacteria</taxon>
        <taxon>Bacillati</taxon>
        <taxon>Chloroflexota</taxon>
        <taxon>Chloroflexia</taxon>
        <taxon>Chloroflexales</taxon>
        <taxon>Chloroflexineae</taxon>
        <taxon>Oscillochloridaceae</taxon>
        <taxon>Candidatus Viridilinea</taxon>
    </lineage>
</organism>
<comment type="caution">
    <text evidence="4">The sequence shown here is derived from an EMBL/GenBank/DDBJ whole genome shotgun (WGS) entry which is preliminary data.</text>
</comment>
<dbReference type="EMBL" id="RSAS01000663">
    <property type="protein sequence ID" value="RRR69157.1"/>
    <property type="molecule type" value="Genomic_DNA"/>
</dbReference>
<dbReference type="PANTHER" id="PTHR30153:SF2">
    <property type="entry name" value="REPLICATIVE DNA HELICASE"/>
    <property type="match status" value="1"/>
</dbReference>
<dbReference type="PANTHER" id="PTHR30153">
    <property type="entry name" value="REPLICATIVE DNA HELICASE DNAB"/>
    <property type="match status" value="1"/>
</dbReference>
<protein>
    <recommendedName>
        <fullName evidence="3">DNA helicase DnaB-like N-terminal domain-containing protein</fullName>
    </recommendedName>
</protein>
<evidence type="ECO:0000313" key="5">
    <source>
        <dbReference type="Proteomes" id="UP000280307"/>
    </source>
</evidence>
<dbReference type="Gene3D" id="1.10.860.10">
    <property type="entry name" value="DNAb Helicase, Chain A"/>
    <property type="match status" value="1"/>
</dbReference>
<feature type="domain" description="DNA helicase DnaB-like N-terminal" evidence="3">
    <location>
        <begin position="5"/>
        <end position="105"/>
    </location>
</feature>
<dbReference type="InterPro" id="IPR036185">
    <property type="entry name" value="DNA_heli_DnaB-like_N_sf"/>
</dbReference>
<dbReference type="AlphaFoldDB" id="A0A426TVC1"/>
<dbReference type="GO" id="GO:0005524">
    <property type="term" value="F:ATP binding"/>
    <property type="evidence" value="ECO:0007669"/>
    <property type="project" value="InterPro"/>
</dbReference>
<reference evidence="4 5" key="1">
    <citation type="submission" date="2018-12" db="EMBL/GenBank/DDBJ databases">
        <title>Genome Sequence of Candidatus Viridilinea halotolerans isolated from saline sulfide-rich spring.</title>
        <authorList>
            <person name="Grouzdev D.S."/>
            <person name="Burganskaya E.I."/>
            <person name="Krutkina M.S."/>
            <person name="Sukhacheva M.V."/>
            <person name="Gorlenko V.M."/>
        </authorList>
    </citation>
    <scope>NUCLEOTIDE SEQUENCE [LARGE SCALE GENOMIC DNA]</scope>
    <source>
        <strain evidence="4">Chok-6</strain>
    </source>
</reference>
<sequence length="183" mass="20813">MDFQLPMDLTAERCTLGALLLEREAIIVLAAWLRPEHFYLERYALIYEAVLACYHRREPPDLTTVSAELRRQGRLDLVGGVSALSEMITEVPTAVHVEYYARVVERTFVGRALVVDLWIVDYLQLARSSHCPAFCPANHTSHRAVMWCTKGKNAYETCNARRSPCPNCPPIRSPCSYSSRYCC</sequence>
<dbReference type="Pfam" id="PF00772">
    <property type="entry name" value="DnaB"/>
    <property type="match status" value="1"/>
</dbReference>
<dbReference type="GO" id="GO:0006260">
    <property type="term" value="P:DNA replication"/>
    <property type="evidence" value="ECO:0007669"/>
    <property type="project" value="UniProtKB-KW"/>
</dbReference>